<accession>A0A1G7UIC0</accession>
<dbReference type="RefSeq" id="WP_090051424.1">
    <property type="nucleotide sequence ID" value="NZ_FNCC01000008.1"/>
</dbReference>
<reference evidence="2" key="1">
    <citation type="submission" date="2016-10" db="EMBL/GenBank/DDBJ databases">
        <authorList>
            <person name="Varghese N."/>
            <person name="Submissions S."/>
        </authorList>
    </citation>
    <scope>NUCLEOTIDE SEQUENCE [LARGE SCALE GENOMIC DNA]</scope>
    <source>
        <strain evidence="2">CGMCC 4.3506</strain>
    </source>
</reference>
<dbReference type="InterPro" id="IPR036390">
    <property type="entry name" value="WH_DNA-bd_sf"/>
</dbReference>
<evidence type="ECO:0000313" key="1">
    <source>
        <dbReference type="EMBL" id="SDG47254.1"/>
    </source>
</evidence>
<dbReference type="AlphaFoldDB" id="A0A1G7UIC0"/>
<protein>
    <submittedName>
        <fullName evidence="1">Predicted transcriptional regulator, ArsR family</fullName>
    </submittedName>
</protein>
<dbReference type="Pfam" id="PF12840">
    <property type="entry name" value="HTH_20"/>
    <property type="match status" value="1"/>
</dbReference>
<dbReference type="SUPFAM" id="SSF46785">
    <property type="entry name" value="Winged helix' DNA-binding domain"/>
    <property type="match status" value="1"/>
</dbReference>
<dbReference type="EMBL" id="FNCC01000008">
    <property type="protein sequence ID" value="SDG47254.1"/>
    <property type="molecule type" value="Genomic_DNA"/>
</dbReference>
<dbReference type="Gene3D" id="1.10.10.10">
    <property type="entry name" value="Winged helix-like DNA-binding domain superfamily/Winged helix DNA-binding domain"/>
    <property type="match status" value="1"/>
</dbReference>
<organism evidence="1 2">
    <name type="scientific">Lentzea fradiae</name>
    <dbReference type="NCBI Taxonomy" id="200378"/>
    <lineage>
        <taxon>Bacteria</taxon>
        <taxon>Bacillati</taxon>
        <taxon>Actinomycetota</taxon>
        <taxon>Actinomycetes</taxon>
        <taxon>Pseudonocardiales</taxon>
        <taxon>Pseudonocardiaceae</taxon>
        <taxon>Lentzea</taxon>
    </lineage>
</organism>
<evidence type="ECO:0000313" key="2">
    <source>
        <dbReference type="Proteomes" id="UP000199623"/>
    </source>
</evidence>
<name>A0A1G7UIC0_9PSEU</name>
<proteinExistence type="predicted"/>
<keyword evidence="2" id="KW-1185">Reference proteome</keyword>
<dbReference type="InterPro" id="IPR011991">
    <property type="entry name" value="ArsR-like_HTH"/>
</dbReference>
<dbReference type="InterPro" id="IPR036388">
    <property type="entry name" value="WH-like_DNA-bd_sf"/>
</dbReference>
<sequence>MADPVAAVAALDEPNRRRLYDFVARQAAPISKDEAAQAVELPRTTAAFHLDKLVELGLLTVVHQRRSGRGGPGAGRPAKLYRRSGEQIEVSLPDRRYEAASHLLTDALVEAESTGDPVREVLNRRAYEWGTELAAAAHRDVTEALAGLGFEPREDDGSILLGNCPFHSLAQRHTRLVCGMNLCLVSGLLDGIEADGVTARLDPAPERCCVRVDQTPSSRSPSVSR</sequence>
<dbReference type="OrthoDB" id="3399802at2"/>
<dbReference type="Proteomes" id="UP000199623">
    <property type="component" value="Unassembled WGS sequence"/>
</dbReference>
<dbReference type="CDD" id="cd00090">
    <property type="entry name" value="HTH_ARSR"/>
    <property type="match status" value="1"/>
</dbReference>
<dbReference type="STRING" id="200378.SAMN05216553_108229"/>
<gene>
    <name evidence="1" type="ORF">SAMN05216553_108229</name>
</gene>